<proteinExistence type="predicted"/>
<feature type="transmembrane region" description="Helical" evidence="1">
    <location>
        <begin position="82"/>
        <end position="100"/>
    </location>
</feature>
<dbReference type="AlphaFoldDB" id="A0A2A3MMQ4"/>
<protein>
    <recommendedName>
        <fullName evidence="4">DUF998 domain-containing protein</fullName>
    </recommendedName>
</protein>
<name>A0A2A3MMQ4_9PSED</name>
<evidence type="ECO:0000313" key="3">
    <source>
        <dbReference type="Proteomes" id="UP000242313"/>
    </source>
</evidence>
<keyword evidence="1" id="KW-1133">Transmembrane helix</keyword>
<feature type="transmembrane region" description="Helical" evidence="1">
    <location>
        <begin position="151"/>
        <end position="171"/>
    </location>
</feature>
<dbReference type="InterPro" id="IPR009339">
    <property type="entry name" value="DUF998"/>
</dbReference>
<feature type="transmembrane region" description="Helical" evidence="1">
    <location>
        <begin position="183"/>
        <end position="202"/>
    </location>
</feature>
<evidence type="ECO:0000256" key="1">
    <source>
        <dbReference type="SAM" id="Phobius"/>
    </source>
</evidence>
<evidence type="ECO:0000313" key="2">
    <source>
        <dbReference type="EMBL" id="PBK06062.1"/>
    </source>
</evidence>
<keyword evidence="3" id="KW-1185">Reference proteome</keyword>
<keyword evidence="1" id="KW-0812">Transmembrane</keyword>
<feature type="transmembrane region" description="Helical" evidence="1">
    <location>
        <begin position="53"/>
        <end position="75"/>
    </location>
</feature>
<feature type="transmembrane region" description="Helical" evidence="1">
    <location>
        <begin position="12"/>
        <end position="33"/>
    </location>
</feature>
<comment type="caution">
    <text evidence="2">The sequence shown here is derived from an EMBL/GenBank/DDBJ whole genome shotgun (WGS) entry which is preliminary data.</text>
</comment>
<dbReference type="Proteomes" id="UP000242313">
    <property type="component" value="Unassembled WGS sequence"/>
</dbReference>
<dbReference type="Pfam" id="PF06197">
    <property type="entry name" value="DUF998"/>
    <property type="match status" value="1"/>
</dbReference>
<dbReference type="RefSeq" id="WP_096003132.1">
    <property type="nucleotide sequence ID" value="NZ_NTMR01000002.1"/>
</dbReference>
<dbReference type="EMBL" id="NTMR01000002">
    <property type="protein sequence ID" value="PBK06062.1"/>
    <property type="molecule type" value="Genomic_DNA"/>
</dbReference>
<reference evidence="2 3" key="1">
    <citation type="submission" date="2017-09" db="EMBL/GenBank/DDBJ databases">
        <title>Pseudomonas abyssi sp. nov. isolated from Abyssopelagic Water.</title>
        <authorList>
            <person name="Wei Y."/>
        </authorList>
    </citation>
    <scope>NUCLEOTIDE SEQUENCE [LARGE SCALE GENOMIC DNA]</scope>
    <source>
        <strain evidence="2 3">MT5</strain>
    </source>
</reference>
<evidence type="ECO:0008006" key="4">
    <source>
        <dbReference type="Google" id="ProtNLM"/>
    </source>
</evidence>
<accession>A0A2A3MMQ4</accession>
<sequence length="213" mass="22696">MKKYALFSGMLIPVWLFCGVLIAGSLYPGYSHVDQAMSELGALEAPTHQLSPIINNFPLGVLFLLFGGAVVSLFSGARLAQFSGLLLMLHGLASISAGLFACDPGCNPVAPSPDQVLHNLSGLVMFASLTLANLLWVYLARKRVGATGFSWFSLVCLIVSLAVMPLMAAAVESGEAFGLYQRINYGVSVIWLGTLAWMLTRLPGTMPVNARST</sequence>
<gene>
    <name evidence="2" type="ORF">CNQ84_01425</name>
</gene>
<organism evidence="2 3">
    <name type="scientific">Pseudomonas abyssi</name>
    <dbReference type="NCBI Taxonomy" id="170540"/>
    <lineage>
        <taxon>Bacteria</taxon>
        <taxon>Pseudomonadati</taxon>
        <taxon>Pseudomonadota</taxon>
        <taxon>Gammaproteobacteria</taxon>
        <taxon>Pseudomonadales</taxon>
        <taxon>Pseudomonadaceae</taxon>
        <taxon>Pseudomonas</taxon>
    </lineage>
</organism>
<keyword evidence="1" id="KW-0472">Membrane</keyword>
<feature type="transmembrane region" description="Helical" evidence="1">
    <location>
        <begin position="120"/>
        <end position="139"/>
    </location>
</feature>